<dbReference type="OrthoDB" id="31228at2157"/>
<protein>
    <submittedName>
        <fullName evidence="1">GNAT family N-acetyltransferase</fullName>
    </submittedName>
</protein>
<sequence length="261" mass="30288">MEIETVMDPDKLRGMIPIIKSAWGMSTMDQLVKDMIAAMRFHGGLALIAMEDEKAVGMHFSFTGRRNGKIYLYSHMTGVLSDKKYSGIGFQLKMRQKEWAIENGFDLIAWTYDPLMDLNANFNIHKIGAISRTYLRNFYGDMEDSINYGIPSDRFVAEWWILDDKIEQKKPLISVNTVDENQELNAKELPDVISFKIPVDFLSIKRNDKDTSLNIRLSTRAMIEDLFSDGFIVTDFKRDSSSYIMVRRNKEDLEYHKNFFT</sequence>
<dbReference type="Gene3D" id="3.40.630.30">
    <property type="match status" value="1"/>
</dbReference>
<evidence type="ECO:0000313" key="2">
    <source>
        <dbReference type="EMBL" id="SJK85447.1"/>
    </source>
</evidence>
<organism evidence="1 4">
    <name type="scientific">Cuniculiplasma divulgatum</name>
    <dbReference type="NCBI Taxonomy" id="1673428"/>
    <lineage>
        <taxon>Archaea</taxon>
        <taxon>Methanobacteriati</taxon>
        <taxon>Thermoplasmatota</taxon>
        <taxon>Thermoplasmata</taxon>
        <taxon>Thermoplasmatales</taxon>
        <taxon>Cuniculiplasmataceae</taxon>
        <taxon>Cuniculiplasma</taxon>
    </lineage>
</organism>
<dbReference type="GO" id="GO:0016740">
    <property type="term" value="F:transferase activity"/>
    <property type="evidence" value="ECO:0007669"/>
    <property type="project" value="UniProtKB-KW"/>
</dbReference>
<dbReference type="PANTHER" id="PTHR41700:SF1">
    <property type="entry name" value="N-ACETYLTRANSFERASE DOMAIN-CONTAINING PROTEIN"/>
    <property type="match status" value="1"/>
</dbReference>
<reference evidence="1 4" key="1">
    <citation type="submission" date="2016-04" db="EMBL/GenBank/DDBJ databases">
        <authorList>
            <person name="Evans L.H."/>
            <person name="Alamgir A."/>
            <person name="Owens N."/>
            <person name="Weber N.D."/>
            <person name="Virtaneva K."/>
            <person name="Barbian K."/>
            <person name="Babar A."/>
            <person name="Rosenke K."/>
        </authorList>
    </citation>
    <scope>NUCLEOTIDE SEQUENCE [LARGE SCALE GENOMIC DNA]</scope>
    <source>
        <strain evidence="1">S5</strain>
        <strain evidence="4">S5(T) (JCM 30642 \VKM B-2941)</strain>
    </source>
</reference>
<reference evidence="2" key="3">
    <citation type="submission" date="2016-06" db="EMBL/GenBank/DDBJ databases">
        <authorList>
            <person name="Olsen C.W."/>
            <person name="Carey S."/>
            <person name="Hinshaw L."/>
            <person name="Karasin A.I."/>
        </authorList>
    </citation>
    <scope>NUCLEOTIDE SEQUENCE [LARGE SCALE GENOMIC DNA]</scope>
    <source>
        <strain evidence="2">PM4</strain>
    </source>
</reference>
<evidence type="ECO:0000313" key="3">
    <source>
        <dbReference type="Proteomes" id="UP000187822"/>
    </source>
</evidence>
<name>A0A1N5W9D4_9ARCH</name>
<dbReference type="PANTHER" id="PTHR41700">
    <property type="entry name" value="GCN5-RELATED N-ACETYLTRANSFERASE"/>
    <property type="match status" value="1"/>
</dbReference>
<dbReference type="InterPro" id="IPR016181">
    <property type="entry name" value="Acyl_CoA_acyltransferase"/>
</dbReference>
<dbReference type="SUPFAM" id="SSF55729">
    <property type="entry name" value="Acyl-CoA N-acyltransferases (Nat)"/>
    <property type="match status" value="1"/>
</dbReference>
<gene>
    <name evidence="2" type="ORF">CPM_1661</name>
    <name evidence="1" type="ORF">CSP5_1690</name>
</gene>
<accession>A0A1N5W9D4</accession>
<dbReference type="Proteomes" id="UP000187822">
    <property type="component" value="Chromosome I"/>
</dbReference>
<dbReference type="RefSeq" id="WP_077076605.1">
    <property type="nucleotide sequence ID" value="NZ_LT671858.1"/>
</dbReference>
<dbReference type="EMBL" id="LT671858">
    <property type="protein sequence ID" value="SIM80987.1"/>
    <property type="molecule type" value="Genomic_DNA"/>
</dbReference>
<dbReference type="KEGG" id="cdiv:CPM_1661"/>
<dbReference type="AlphaFoldDB" id="A0A1N5W9D4"/>
<proteinExistence type="predicted"/>
<dbReference type="GeneID" id="41588932"/>
<dbReference type="EMBL" id="LT719092">
    <property type="protein sequence ID" value="SJK85447.1"/>
    <property type="molecule type" value="Genomic_DNA"/>
</dbReference>
<evidence type="ECO:0000313" key="4">
    <source>
        <dbReference type="Proteomes" id="UP000195607"/>
    </source>
</evidence>
<reference evidence="3" key="2">
    <citation type="submission" date="2016-06" db="EMBL/GenBank/DDBJ databases">
        <authorList>
            <person name="Toshchakov V.S."/>
        </authorList>
    </citation>
    <scope>NUCLEOTIDE SEQUENCE [LARGE SCALE GENOMIC DNA]</scope>
    <source>
        <strain>PM4 (JCM 30641</strain>
        <strain evidence="3">\VKM B-2940)</strain>
    </source>
</reference>
<dbReference type="InterPro" id="IPR038764">
    <property type="entry name" value="GNAT_N_AcTrfase_prd"/>
</dbReference>
<dbReference type="Proteomes" id="UP000195607">
    <property type="component" value="Chromosome I"/>
</dbReference>
<keyword evidence="1" id="KW-0808">Transferase</keyword>
<keyword evidence="3" id="KW-1185">Reference proteome</keyword>
<dbReference type="STRING" id="1673428.CPM_1661"/>
<evidence type="ECO:0000313" key="1">
    <source>
        <dbReference type="EMBL" id="SIM80987.1"/>
    </source>
</evidence>